<organism evidence="1 2">
    <name type="scientific">Rosa chinensis</name>
    <name type="common">China rose</name>
    <dbReference type="NCBI Taxonomy" id="74649"/>
    <lineage>
        <taxon>Eukaryota</taxon>
        <taxon>Viridiplantae</taxon>
        <taxon>Streptophyta</taxon>
        <taxon>Embryophyta</taxon>
        <taxon>Tracheophyta</taxon>
        <taxon>Spermatophyta</taxon>
        <taxon>Magnoliopsida</taxon>
        <taxon>eudicotyledons</taxon>
        <taxon>Gunneridae</taxon>
        <taxon>Pentapetalae</taxon>
        <taxon>rosids</taxon>
        <taxon>fabids</taxon>
        <taxon>Rosales</taxon>
        <taxon>Rosaceae</taxon>
        <taxon>Rosoideae</taxon>
        <taxon>Rosoideae incertae sedis</taxon>
        <taxon>Rosa</taxon>
    </lineage>
</organism>
<dbReference type="EMBL" id="PDCK01000044">
    <property type="protein sequence ID" value="PRQ24865.1"/>
    <property type="molecule type" value="Genomic_DNA"/>
</dbReference>
<protein>
    <submittedName>
        <fullName evidence="1">Uncharacterized protein</fullName>
    </submittedName>
</protein>
<evidence type="ECO:0000313" key="1">
    <source>
        <dbReference type="EMBL" id="PRQ24865.1"/>
    </source>
</evidence>
<dbReference type="Gramene" id="PRQ24865">
    <property type="protein sequence ID" value="PRQ24865"/>
    <property type="gene ID" value="RchiOBHm_Chr6g0277171"/>
</dbReference>
<sequence length="74" mass="8302">MGTFSQLQVFINGLHQENCHCHLHCIGLHEYPSMGNNERTGCRAASINLNLLQYFVGIVTQGSEELPTTTYICF</sequence>
<evidence type="ECO:0000313" key="2">
    <source>
        <dbReference type="Proteomes" id="UP000238479"/>
    </source>
</evidence>
<dbReference type="AlphaFoldDB" id="A0A2P6PSF6"/>
<reference evidence="1 2" key="1">
    <citation type="journal article" date="2018" name="Nat. Genet.">
        <title>The Rosa genome provides new insights in the design of modern roses.</title>
        <authorList>
            <person name="Bendahmane M."/>
        </authorList>
    </citation>
    <scope>NUCLEOTIDE SEQUENCE [LARGE SCALE GENOMIC DNA]</scope>
    <source>
        <strain evidence="2">cv. Old Blush</strain>
    </source>
</reference>
<proteinExistence type="predicted"/>
<comment type="caution">
    <text evidence="1">The sequence shown here is derived from an EMBL/GenBank/DDBJ whole genome shotgun (WGS) entry which is preliminary data.</text>
</comment>
<gene>
    <name evidence="1" type="ORF">RchiOBHm_Chr6g0277171</name>
</gene>
<name>A0A2P6PSF6_ROSCH</name>
<dbReference type="Proteomes" id="UP000238479">
    <property type="component" value="Chromosome 6"/>
</dbReference>
<keyword evidence="2" id="KW-1185">Reference proteome</keyword>
<accession>A0A2P6PSF6</accession>